<sequence>MSNTTPTSLRVVQGVAAHEGVDPMDLEPPLHEVIDTDALDVLYRKADALSVRIEFTYRENHVRIDESGHVDVTDATADRGSSTAVE</sequence>
<accession>A0A2A5QT17</accession>
<proteinExistence type="predicted"/>
<feature type="region of interest" description="Disordered" evidence="1">
    <location>
        <begin position="67"/>
        <end position="86"/>
    </location>
</feature>
<dbReference type="RefSeq" id="WP_097378930.1">
    <property type="nucleotide sequence ID" value="NZ_NXNI01000001.1"/>
</dbReference>
<reference evidence="3 4" key="1">
    <citation type="submission" date="2017-09" db="EMBL/GenBank/DDBJ databases">
        <title>Genome sequences of Natrinema ejinorence JCM 13890T.</title>
        <authorList>
            <person name="Roh S.W."/>
            <person name="Kim Y.B."/>
            <person name="Kim J.Y."/>
        </authorList>
    </citation>
    <scope>NUCLEOTIDE SEQUENCE [LARGE SCALE GENOMIC DNA]</scope>
    <source>
        <strain evidence="3 4">JCM 13890</strain>
    </source>
</reference>
<evidence type="ECO:0000259" key="2">
    <source>
        <dbReference type="Pfam" id="PF18545"/>
    </source>
</evidence>
<evidence type="ECO:0000313" key="4">
    <source>
        <dbReference type="Proteomes" id="UP000219689"/>
    </source>
</evidence>
<name>A0A2A5QT17_9EURY</name>
<dbReference type="EMBL" id="NXNI01000001">
    <property type="protein sequence ID" value="PCR89987.1"/>
    <property type="molecule type" value="Genomic_DNA"/>
</dbReference>
<organism evidence="3 4">
    <name type="scientific">Natrinema ejinorense</name>
    <dbReference type="NCBI Taxonomy" id="373386"/>
    <lineage>
        <taxon>Archaea</taxon>
        <taxon>Methanobacteriati</taxon>
        <taxon>Methanobacteriota</taxon>
        <taxon>Stenosarchaea group</taxon>
        <taxon>Halobacteria</taxon>
        <taxon>Halobacteriales</taxon>
        <taxon>Natrialbaceae</taxon>
        <taxon>Natrinema</taxon>
    </lineage>
</organism>
<dbReference type="OrthoDB" id="205616at2157"/>
<feature type="domain" description="Halobacterial output" evidence="2">
    <location>
        <begin position="4"/>
        <end position="73"/>
    </location>
</feature>
<gene>
    <name evidence="3" type="ORF">CP557_05205</name>
</gene>
<dbReference type="Proteomes" id="UP000219689">
    <property type="component" value="Unassembled WGS sequence"/>
</dbReference>
<evidence type="ECO:0000256" key="1">
    <source>
        <dbReference type="SAM" id="MobiDB-lite"/>
    </source>
</evidence>
<dbReference type="InterPro" id="IPR040624">
    <property type="entry name" value="HalOD1"/>
</dbReference>
<protein>
    <recommendedName>
        <fullName evidence="2">Halobacterial output domain-containing protein</fullName>
    </recommendedName>
</protein>
<dbReference type="AlphaFoldDB" id="A0A2A5QT17"/>
<keyword evidence="4" id="KW-1185">Reference proteome</keyword>
<comment type="caution">
    <text evidence="3">The sequence shown here is derived from an EMBL/GenBank/DDBJ whole genome shotgun (WGS) entry which is preliminary data.</text>
</comment>
<dbReference type="Pfam" id="PF18545">
    <property type="entry name" value="HalOD1"/>
    <property type="match status" value="1"/>
</dbReference>
<evidence type="ECO:0000313" key="3">
    <source>
        <dbReference type="EMBL" id="PCR89987.1"/>
    </source>
</evidence>